<protein>
    <submittedName>
        <fullName evidence="1">Uncharacterized protein</fullName>
    </submittedName>
</protein>
<name>A0ACB9CVY5_CICIN</name>
<reference evidence="2" key="1">
    <citation type="journal article" date="2022" name="Mol. Ecol. Resour.">
        <title>The genomes of chicory, endive, great burdock and yacon provide insights into Asteraceae palaeo-polyploidization history and plant inulin production.</title>
        <authorList>
            <person name="Fan W."/>
            <person name="Wang S."/>
            <person name="Wang H."/>
            <person name="Wang A."/>
            <person name="Jiang F."/>
            <person name="Liu H."/>
            <person name="Zhao H."/>
            <person name="Xu D."/>
            <person name="Zhang Y."/>
        </authorList>
    </citation>
    <scope>NUCLEOTIDE SEQUENCE [LARGE SCALE GENOMIC DNA]</scope>
    <source>
        <strain evidence="2">cv. Punajuju</strain>
    </source>
</reference>
<reference evidence="1 2" key="2">
    <citation type="journal article" date="2022" name="Mol. Ecol. Resour.">
        <title>The genomes of chicory, endive, great burdock and yacon provide insights into Asteraceae paleo-polyploidization history and plant inulin production.</title>
        <authorList>
            <person name="Fan W."/>
            <person name="Wang S."/>
            <person name="Wang H."/>
            <person name="Wang A."/>
            <person name="Jiang F."/>
            <person name="Liu H."/>
            <person name="Zhao H."/>
            <person name="Xu D."/>
            <person name="Zhang Y."/>
        </authorList>
    </citation>
    <scope>NUCLEOTIDE SEQUENCE [LARGE SCALE GENOMIC DNA]</scope>
    <source>
        <strain evidence="2">cv. Punajuju</strain>
        <tissue evidence="1">Leaves</tissue>
    </source>
</reference>
<organism evidence="1 2">
    <name type="scientific">Cichorium intybus</name>
    <name type="common">Chicory</name>
    <dbReference type="NCBI Taxonomy" id="13427"/>
    <lineage>
        <taxon>Eukaryota</taxon>
        <taxon>Viridiplantae</taxon>
        <taxon>Streptophyta</taxon>
        <taxon>Embryophyta</taxon>
        <taxon>Tracheophyta</taxon>
        <taxon>Spermatophyta</taxon>
        <taxon>Magnoliopsida</taxon>
        <taxon>eudicotyledons</taxon>
        <taxon>Gunneridae</taxon>
        <taxon>Pentapetalae</taxon>
        <taxon>asterids</taxon>
        <taxon>campanulids</taxon>
        <taxon>Asterales</taxon>
        <taxon>Asteraceae</taxon>
        <taxon>Cichorioideae</taxon>
        <taxon>Cichorieae</taxon>
        <taxon>Cichoriinae</taxon>
        <taxon>Cichorium</taxon>
    </lineage>
</organism>
<dbReference type="EMBL" id="CM042013">
    <property type="protein sequence ID" value="KAI3738380.1"/>
    <property type="molecule type" value="Genomic_DNA"/>
</dbReference>
<evidence type="ECO:0000313" key="2">
    <source>
        <dbReference type="Proteomes" id="UP001055811"/>
    </source>
</evidence>
<comment type="caution">
    <text evidence="1">The sequence shown here is derived from an EMBL/GenBank/DDBJ whole genome shotgun (WGS) entry which is preliminary data.</text>
</comment>
<accession>A0ACB9CVY5</accession>
<sequence length="75" mass="8292">MYFLGRQDACLFHSSATASSLLTFASSESISLAICFLTTLAHPLSITSPVKSLCREAHTQILHVYQNHRRGQRGI</sequence>
<dbReference type="Proteomes" id="UP001055811">
    <property type="component" value="Linkage Group LG05"/>
</dbReference>
<evidence type="ECO:0000313" key="1">
    <source>
        <dbReference type="EMBL" id="KAI3738380.1"/>
    </source>
</evidence>
<keyword evidence="2" id="KW-1185">Reference proteome</keyword>
<gene>
    <name evidence="1" type="ORF">L2E82_28409</name>
</gene>
<proteinExistence type="predicted"/>